<name>A0AAE0BMU0_9CHLO</name>
<accession>A0AAE0BMU0</accession>
<evidence type="ECO:0000313" key="3">
    <source>
        <dbReference type="Proteomes" id="UP001190700"/>
    </source>
</evidence>
<sequence length="177" mass="19605">MLLVCSYIVPVKVILGDAQQATRVTLSSPTLIGGVRSLMGGQMLSLVDAQHDMDDHDNVSKNRAESDGGTQRGKRSGRREGSEGSDGEADRVAAVRPLQFWMPKPHWQPARRRGCPDGLRQSWWTASMGKAATARRTSPPQRVLGRDPSRWVERTRRATTTRMCVAPPLKPLKPPRE</sequence>
<evidence type="ECO:0000313" key="2">
    <source>
        <dbReference type="EMBL" id="KAK3238833.1"/>
    </source>
</evidence>
<feature type="region of interest" description="Disordered" evidence="1">
    <location>
        <begin position="53"/>
        <end position="92"/>
    </location>
</feature>
<organism evidence="2 3">
    <name type="scientific">Cymbomonas tetramitiformis</name>
    <dbReference type="NCBI Taxonomy" id="36881"/>
    <lineage>
        <taxon>Eukaryota</taxon>
        <taxon>Viridiplantae</taxon>
        <taxon>Chlorophyta</taxon>
        <taxon>Pyramimonadophyceae</taxon>
        <taxon>Pyramimonadales</taxon>
        <taxon>Pyramimonadaceae</taxon>
        <taxon>Cymbomonas</taxon>
    </lineage>
</organism>
<reference evidence="2 3" key="1">
    <citation type="journal article" date="2015" name="Genome Biol. Evol.">
        <title>Comparative Genomics of a Bacterivorous Green Alga Reveals Evolutionary Causalities and Consequences of Phago-Mixotrophic Mode of Nutrition.</title>
        <authorList>
            <person name="Burns J.A."/>
            <person name="Paasch A."/>
            <person name="Narechania A."/>
            <person name="Kim E."/>
        </authorList>
    </citation>
    <scope>NUCLEOTIDE SEQUENCE [LARGE SCALE GENOMIC DNA]</scope>
    <source>
        <strain evidence="2 3">PLY_AMNH</strain>
    </source>
</reference>
<proteinExistence type="predicted"/>
<comment type="caution">
    <text evidence="2">The sequence shown here is derived from an EMBL/GenBank/DDBJ whole genome shotgun (WGS) entry which is preliminary data.</text>
</comment>
<feature type="compositionally biased region" description="Basic and acidic residues" evidence="1">
    <location>
        <begin position="78"/>
        <end position="92"/>
    </location>
</feature>
<feature type="compositionally biased region" description="Basic and acidic residues" evidence="1">
    <location>
        <begin position="53"/>
        <end position="66"/>
    </location>
</feature>
<gene>
    <name evidence="2" type="ORF">CYMTET_51189</name>
</gene>
<dbReference type="EMBL" id="LGRX02034093">
    <property type="protein sequence ID" value="KAK3238833.1"/>
    <property type="molecule type" value="Genomic_DNA"/>
</dbReference>
<evidence type="ECO:0000256" key="1">
    <source>
        <dbReference type="SAM" id="MobiDB-lite"/>
    </source>
</evidence>
<keyword evidence="3" id="KW-1185">Reference proteome</keyword>
<protein>
    <submittedName>
        <fullName evidence="2">Uncharacterized protein</fullName>
    </submittedName>
</protein>
<dbReference type="AlphaFoldDB" id="A0AAE0BMU0"/>
<dbReference type="Proteomes" id="UP001190700">
    <property type="component" value="Unassembled WGS sequence"/>
</dbReference>